<name>A0A238JE36_9RHOB</name>
<keyword evidence="2" id="KW-1133">Transmembrane helix</keyword>
<protein>
    <submittedName>
        <fullName evidence="3">Uncharacterized protein</fullName>
    </submittedName>
</protein>
<evidence type="ECO:0000313" key="3">
    <source>
        <dbReference type="EMBL" id="SMX28685.1"/>
    </source>
</evidence>
<sequence length="198" mass="22430">MERNMATTATLTFTEDRFVSLSKLSEILTTALLRVKEVVAAVETEQNKLIITCDRYCTVLDVIYGEKHTQLTVCVLDKPKDAETSRETKLAHLAFLLFPLCLNLPATYLTWPLSDVHIPRQRFVDGLADSFKQHKPEPKPQPVASDELPDEEDLRDMIRQASHSLQANPRSKPEHVKTPRSVFDRLSQAARPVLSSLH</sequence>
<accession>A0A238JE36</accession>
<keyword evidence="4" id="KW-1185">Reference proteome</keyword>
<feature type="transmembrane region" description="Helical" evidence="2">
    <location>
        <begin position="90"/>
        <end position="111"/>
    </location>
</feature>
<feature type="region of interest" description="Disordered" evidence="1">
    <location>
        <begin position="131"/>
        <end position="187"/>
    </location>
</feature>
<dbReference type="Proteomes" id="UP000225972">
    <property type="component" value="Unassembled WGS sequence"/>
</dbReference>
<evidence type="ECO:0000313" key="4">
    <source>
        <dbReference type="Proteomes" id="UP000225972"/>
    </source>
</evidence>
<evidence type="ECO:0000256" key="1">
    <source>
        <dbReference type="SAM" id="MobiDB-lite"/>
    </source>
</evidence>
<proteinExistence type="predicted"/>
<reference evidence="4" key="1">
    <citation type="submission" date="2017-05" db="EMBL/GenBank/DDBJ databases">
        <authorList>
            <person name="Rodrigo-Torres L."/>
            <person name="Arahal R. D."/>
            <person name="Lucena T."/>
        </authorList>
    </citation>
    <scope>NUCLEOTIDE SEQUENCE [LARGE SCALE GENOMIC DNA]</scope>
    <source>
        <strain evidence="4">CECT 8649</strain>
    </source>
</reference>
<dbReference type="OrthoDB" id="9974936at2"/>
<keyword evidence="2" id="KW-0472">Membrane</keyword>
<organism evidence="3 4">
    <name type="scientific">Pelagimonas phthalicica</name>
    <dbReference type="NCBI Taxonomy" id="1037362"/>
    <lineage>
        <taxon>Bacteria</taxon>
        <taxon>Pseudomonadati</taxon>
        <taxon>Pseudomonadota</taxon>
        <taxon>Alphaproteobacteria</taxon>
        <taxon>Rhodobacterales</taxon>
        <taxon>Roseobacteraceae</taxon>
        <taxon>Pelagimonas</taxon>
    </lineage>
</organism>
<evidence type="ECO:0000256" key="2">
    <source>
        <dbReference type="SAM" id="Phobius"/>
    </source>
</evidence>
<keyword evidence="2" id="KW-0812">Transmembrane</keyword>
<dbReference type="EMBL" id="FXXP01000002">
    <property type="protein sequence ID" value="SMX28685.1"/>
    <property type="molecule type" value="Genomic_DNA"/>
</dbReference>
<dbReference type="RefSeq" id="WP_099246208.1">
    <property type="nucleotide sequence ID" value="NZ_FXXP01000002.1"/>
</dbReference>
<gene>
    <name evidence="3" type="ORF">TRP8649_02811</name>
</gene>
<dbReference type="AlphaFoldDB" id="A0A238JE36"/>